<dbReference type="AlphaFoldDB" id="A0A1I8NIV6"/>
<protein>
    <submittedName>
        <fullName evidence="1">Uncharacterized protein</fullName>
    </submittedName>
</protein>
<organism evidence="1">
    <name type="scientific">Musca domestica</name>
    <name type="common">House fly</name>
    <dbReference type="NCBI Taxonomy" id="7370"/>
    <lineage>
        <taxon>Eukaryota</taxon>
        <taxon>Metazoa</taxon>
        <taxon>Ecdysozoa</taxon>
        <taxon>Arthropoda</taxon>
        <taxon>Hexapoda</taxon>
        <taxon>Insecta</taxon>
        <taxon>Pterygota</taxon>
        <taxon>Neoptera</taxon>
        <taxon>Endopterygota</taxon>
        <taxon>Diptera</taxon>
        <taxon>Brachycera</taxon>
        <taxon>Muscomorpha</taxon>
        <taxon>Muscoidea</taxon>
        <taxon>Muscidae</taxon>
        <taxon>Musca</taxon>
    </lineage>
</organism>
<dbReference type="VEuPathDB" id="VectorBase:MDOMA2_019285"/>
<dbReference type="STRING" id="7370.A0A1I8NIV6"/>
<sequence>MAWGYWSATTVDRGRSPRRNTQTTPLPVNLVQQEEEPCVTTTTTAVQSSTTTNSNTCPNTPSGTQAGLCYSPTCRSRCSSPCPGSPCPGSPCGSITPPPPPPHPLTSSQQYLHQHSNKNCPAAQQVFTAQDYPSRRQSLDRLDSPQVWTFSKVLPFVPRSRFYTYLEKNVENLPLFDDEEIHPECICLEERSHEIMGIFHQKICDCVFLEFFVHRQLSLVLMVI</sequence>
<accession>A0A1I8NIV6</accession>
<evidence type="ECO:0000313" key="1">
    <source>
        <dbReference type="EnsemblMetazoa" id="MDOA015889-PA"/>
    </source>
</evidence>
<proteinExistence type="predicted"/>
<dbReference type="VEuPathDB" id="VectorBase:MDOA015889"/>
<reference evidence="1" key="1">
    <citation type="submission" date="2020-05" db="UniProtKB">
        <authorList>
            <consortium name="EnsemblMetazoa"/>
        </authorList>
    </citation>
    <scope>IDENTIFICATION</scope>
    <source>
        <strain evidence="1">Aabys</strain>
    </source>
</reference>
<dbReference type="EnsemblMetazoa" id="MDOA015889-RA">
    <property type="protein sequence ID" value="MDOA015889-PA"/>
    <property type="gene ID" value="MDOA015889"/>
</dbReference>
<name>A0A1I8NIV6_MUSDO</name>